<feature type="region of interest" description="Disordered" evidence="1">
    <location>
        <begin position="150"/>
        <end position="325"/>
    </location>
</feature>
<protein>
    <submittedName>
        <fullName evidence="2">Uncharacterized protein</fullName>
    </submittedName>
</protein>
<evidence type="ECO:0000313" key="2">
    <source>
        <dbReference type="EMBL" id="EJK58297.1"/>
    </source>
</evidence>
<name>K0SIH2_THAOC</name>
<comment type="caution">
    <text evidence="2">The sequence shown here is derived from an EMBL/GenBank/DDBJ whole genome shotgun (WGS) entry which is preliminary data.</text>
</comment>
<feature type="compositionally biased region" description="Basic and acidic residues" evidence="1">
    <location>
        <begin position="853"/>
        <end position="882"/>
    </location>
</feature>
<organism evidence="2 3">
    <name type="scientific">Thalassiosira oceanica</name>
    <name type="common">Marine diatom</name>
    <dbReference type="NCBI Taxonomy" id="159749"/>
    <lineage>
        <taxon>Eukaryota</taxon>
        <taxon>Sar</taxon>
        <taxon>Stramenopiles</taxon>
        <taxon>Ochrophyta</taxon>
        <taxon>Bacillariophyta</taxon>
        <taxon>Coscinodiscophyceae</taxon>
        <taxon>Thalassiosirophycidae</taxon>
        <taxon>Thalassiosirales</taxon>
        <taxon>Thalassiosiraceae</taxon>
        <taxon>Thalassiosira</taxon>
    </lineage>
</organism>
<feature type="compositionally biased region" description="Basic and acidic residues" evidence="1">
    <location>
        <begin position="626"/>
        <end position="643"/>
    </location>
</feature>
<feature type="compositionally biased region" description="Polar residues" evidence="1">
    <location>
        <begin position="894"/>
        <end position="903"/>
    </location>
</feature>
<evidence type="ECO:0000313" key="3">
    <source>
        <dbReference type="Proteomes" id="UP000266841"/>
    </source>
</evidence>
<feature type="compositionally biased region" description="Low complexity" evidence="1">
    <location>
        <begin position="205"/>
        <end position="226"/>
    </location>
</feature>
<feature type="compositionally biased region" description="Acidic residues" evidence="1">
    <location>
        <begin position="150"/>
        <end position="174"/>
    </location>
</feature>
<feature type="region of interest" description="Disordered" evidence="1">
    <location>
        <begin position="797"/>
        <end position="905"/>
    </location>
</feature>
<feature type="compositionally biased region" description="Acidic residues" evidence="1">
    <location>
        <begin position="816"/>
        <end position="828"/>
    </location>
</feature>
<feature type="region of interest" description="Disordered" evidence="1">
    <location>
        <begin position="517"/>
        <end position="689"/>
    </location>
</feature>
<feature type="compositionally biased region" description="Low complexity" evidence="1">
    <location>
        <begin position="647"/>
        <end position="659"/>
    </location>
</feature>
<dbReference type="EMBL" id="AGNL01025657">
    <property type="protein sequence ID" value="EJK58297.1"/>
    <property type="molecule type" value="Genomic_DNA"/>
</dbReference>
<accession>K0SIH2</accession>
<feature type="compositionally biased region" description="Basic and acidic residues" evidence="1">
    <location>
        <begin position="569"/>
        <end position="579"/>
    </location>
</feature>
<keyword evidence="3" id="KW-1185">Reference proteome</keyword>
<dbReference type="eggNOG" id="ENOG502SRFK">
    <property type="taxonomic scope" value="Eukaryota"/>
</dbReference>
<proteinExistence type="predicted"/>
<reference evidence="2 3" key="1">
    <citation type="journal article" date="2012" name="Genome Biol.">
        <title>Genome and low-iron response of an oceanic diatom adapted to chronic iron limitation.</title>
        <authorList>
            <person name="Lommer M."/>
            <person name="Specht M."/>
            <person name="Roy A.S."/>
            <person name="Kraemer L."/>
            <person name="Andreson R."/>
            <person name="Gutowska M.A."/>
            <person name="Wolf J."/>
            <person name="Bergner S.V."/>
            <person name="Schilhabel M.B."/>
            <person name="Klostermeier U.C."/>
            <person name="Beiko R.G."/>
            <person name="Rosenstiel P."/>
            <person name="Hippler M."/>
            <person name="Laroche J."/>
        </authorList>
    </citation>
    <scope>NUCLEOTIDE SEQUENCE [LARGE SCALE GENOMIC DNA]</scope>
    <source>
        <strain evidence="2 3">CCMP1005</strain>
    </source>
</reference>
<feature type="compositionally biased region" description="Basic residues" evidence="1">
    <location>
        <begin position="240"/>
        <end position="284"/>
    </location>
</feature>
<feature type="region of interest" description="Disordered" evidence="1">
    <location>
        <begin position="939"/>
        <end position="979"/>
    </location>
</feature>
<gene>
    <name evidence="2" type="ORF">THAOC_21596</name>
</gene>
<sequence>MPRERIDSNGFIKIRRTALRRVVGDRLQSLLRGDCFVRHQLSEDDYDGIIKEVKALVVPTWPTSLDNEEVLDDSLPKPPDLSQEVETFIQIIASAIMVDASMRGENAGESDTRKIKKKKKMLAQTLHGPRLGDLRGEILRFDNIKSGVEFDDEEIVDSEESDSEDESSSEDESEPEPKQAPSKRRKLHEKPPQAGPPTARGAPASGDSSVASSQTSDDSDTNTSRSLTEDGLSNSATSSKQKRKQMKRIRKREKKALRREKKRMKKEKKRREKEEKKRKRKLEKLKKQEKEKGSKKRKLKHAKPELETQVGPEDEGGDESASIAENGEALAAEDDRDVLLYDLSTKEDFERYKSDILARVPQDVKSRFREGGFSRWGKDWLPVLELGPFDVEPGPVRDMWLDMLDNTQESGRDLTRLVFWYGVKFVDRGQAFSFVPESKILSFEDGQRKGYCNTPSKIQRKLDKKAKLTKTEEQIKLGLSQIVSDMDKPKEDRAAWMMQFKEEYQLAMETELAEAAVTKEQTKTAKRKPGRPKKQDSDKAKRKPARPKTAPVKDDDTQSKRKPGRPKKSKMEKTMEKTTNKSAKSSTKPVAKKWITVDEDVESDQPETDNDDDDRDFGVEDASDIESDHDCDADEVSDREPRSKATKSGGDTSKVSGSSKGKRKGKAKKAEEKKSEERHEKQEVMGKEKSKAAIFEEEQVKFTKCEEVFLPMMGELEETKHNGDADGALKAIEAIMRRVDLMTPPFMREYADQLFSLIKIIRKAFEGEYPAVKSLCKTLKGEMKRVYNEKDETIPEGFEPIRNMKDRKKRKKETPVSDEDFDGDETDDKESVRSRLSIGPQDELSVKSGKTSVKSERSVKSTKSERSFISERKSSVKSEKSSARSTATHAVISKGSSETSTVQGGDLAGRKMTCAASTESLADVAAAKPADQIKSKKSFSLKGMFEKPKPTPKPKVVTVPTPPNSIMSSQPSPKPKPLPSWVTGPAMKKEEFHEQHRKERTFGLEFLVDAASRTSSSKFDPASVSLSFELAIFAETKLRGQEWSQYWEKIHDVVAMLSPGQRKRNAILQGIIDGDYREPSELVKLSRREIHSLNQLK</sequence>
<dbReference type="Proteomes" id="UP000266841">
    <property type="component" value="Unassembled WGS sequence"/>
</dbReference>
<dbReference type="OMA" id="FWYGVKF"/>
<feature type="compositionally biased region" description="Basic and acidic residues" evidence="1">
    <location>
        <begin position="668"/>
        <end position="689"/>
    </location>
</feature>
<dbReference type="OrthoDB" id="43508at2759"/>
<evidence type="ECO:0000256" key="1">
    <source>
        <dbReference type="SAM" id="MobiDB-lite"/>
    </source>
</evidence>
<feature type="compositionally biased region" description="Low complexity" evidence="1">
    <location>
        <begin position="954"/>
        <end position="971"/>
    </location>
</feature>
<feature type="compositionally biased region" description="Acidic residues" evidence="1">
    <location>
        <begin position="597"/>
        <end position="625"/>
    </location>
</feature>
<dbReference type="AlphaFoldDB" id="K0SIH2"/>